<evidence type="ECO:0000256" key="22">
    <source>
        <dbReference type="HAMAP-Rule" id="MF_00047"/>
    </source>
</evidence>
<evidence type="ECO:0000256" key="1">
    <source>
        <dbReference type="ARBA" id="ARBA00001936"/>
    </source>
</evidence>
<evidence type="ECO:0000256" key="6">
    <source>
        <dbReference type="ARBA" id="ARBA00012216"/>
    </source>
</evidence>
<evidence type="ECO:0000256" key="21">
    <source>
        <dbReference type="ARBA" id="ARBA00077154"/>
    </source>
</evidence>
<proteinExistence type="inferred from homology"/>
<feature type="domain" description="ATP-grasp" evidence="27">
    <location>
        <begin position="137"/>
        <end position="346"/>
    </location>
</feature>
<comment type="pathway">
    <text evidence="18">Glycan biosynthesis.</text>
</comment>
<dbReference type="UniPathway" id="UPA00219"/>
<name>D3ENR5_ATETH</name>
<dbReference type="PROSITE" id="PS50975">
    <property type="entry name" value="ATP_GRASP"/>
    <property type="match status" value="1"/>
</dbReference>
<keyword evidence="7 22" id="KW-0963">Cytoplasm</keyword>
<feature type="binding site" evidence="24">
    <location>
        <begin position="312"/>
        <end position="313"/>
    </location>
    <ligand>
        <name>ATP</name>
        <dbReference type="ChEBI" id="CHEBI:30616"/>
    </ligand>
</feature>
<evidence type="ECO:0000256" key="13">
    <source>
        <dbReference type="ARBA" id="ARBA00022960"/>
    </source>
</evidence>
<accession>D3ENR5</accession>
<dbReference type="Pfam" id="PF07478">
    <property type="entry name" value="Dala_Dala_lig_C"/>
    <property type="match status" value="1"/>
</dbReference>
<keyword evidence="10 24" id="KW-0547">Nucleotide-binding</keyword>
<feature type="binding site" evidence="24">
    <location>
        <begin position="219"/>
        <end position="226"/>
    </location>
    <ligand>
        <name>ATP</name>
        <dbReference type="ChEBI" id="CHEBI:30616"/>
    </ligand>
</feature>
<evidence type="ECO:0000256" key="10">
    <source>
        <dbReference type="ARBA" id="ARBA00022741"/>
    </source>
</evidence>
<evidence type="ECO:0000259" key="27">
    <source>
        <dbReference type="PROSITE" id="PS50975"/>
    </source>
</evidence>
<dbReference type="Gene3D" id="3.30.470.20">
    <property type="entry name" value="ATP-grasp fold, B domain"/>
    <property type="match status" value="1"/>
</dbReference>
<evidence type="ECO:0000256" key="20">
    <source>
        <dbReference type="ARBA" id="ARBA00076288"/>
    </source>
</evidence>
<evidence type="ECO:0000256" key="9">
    <source>
        <dbReference type="ARBA" id="ARBA00022723"/>
    </source>
</evidence>
<dbReference type="GO" id="GO:0008716">
    <property type="term" value="F:D-alanine-D-alanine ligase activity"/>
    <property type="evidence" value="ECO:0007669"/>
    <property type="project" value="UniProtKB-UniRule"/>
</dbReference>
<feature type="active site" evidence="23">
    <location>
        <position position="15"/>
    </location>
</feature>
<dbReference type="GO" id="GO:0005829">
    <property type="term" value="C:cytosol"/>
    <property type="evidence" value="ECO:0007669"/>
    <property type="project" value="TreeGrafter"/>
</dbReference>
<evidence type="ECO:0000256" key="8">
    <source>
        <dbReference type="ARBA" id="ARBA00022598"/>
    </source>
</evidence>
<dbReference type="PATRIC" id="fig|713887.8.peg.351"/>
<keyword evidence="29" id="KW-1185">Reference proteome</keyword>
<dbReference type="InterPro" id="IPR011095">
    <property type="entry name" value="Dala_Dala_lig_C"/>
</dbReference>
<evidence type="ECO:0000256" key="3">
    <source>
        <dbReference type="ARBA" id="ARBA00004496"/>
    </source>
</evidence>
<evidence type="ECO:0000256" key="18">
    <source>
        <dbReference type="ARBA" id="ARBA00060592"/>
    </source>
</evidence>
<dbReference type="HOGENOM" id="CLU_039268_0_0_3"/>
<evidence type="ECO:0000256" key="15">
    <source>
        <dbReference type="ARBA" id="ARBA00023211"/>
    </source>
</evidence>
<dbReference type="PANTHER" id="PTHR23132:SF25">
    <property type="entry name" value="D-ALANINE--D-ALANINE LIGASE A"/>
    <property type="match status" value="1"/>
</dbReference>
<evidence type="ECO:0000256" key="16">
    <source>
        <dbReference type="ARBA" id="ARBA00023316"/>
    </source>
</evidence>
<keyword evidence="11 26" id="KW-0067">ATP-binding</keyword>
<dbReference type="GO" id="GO:0008360">
    <property type="term" value="P:regulation of cell shape"/>
    <property type="evidence" value="ECO:0007669"/>
    <property type="project" value="UniProtKB-KW"/>
</dbReference>
<feature type="active site" evidence="23">
    <location>
        <position position="324"/>
    </location>
</feature>
<dbReference type="InterPro" id="IPR011761">
    <property type="entry name" value="ATP-grasp"/>
</dbReference>
<dbReference type="PROSITE" id="PS00844">
    <property type="entry name" value="DALA_DALA_LIGASE_2"/>
    <property type="match status" value="1"/>
</dbReference>
<feature type="binding site" evidence="24">
    <location>
        <begin position="181"/>
        <end position="183"/>
    </location>
    <ligand>
        <name>ATP</name>
        <dbReference type="ChEBI" id="CHEBI:30616"/>
    </ligand>
</feature>
<dbReference type="Pfam" id="PF01820">
    <property type="entry name" value="Dala_Dala_lig_N"/>
    <property type="match status" value="1"/>
</dbReference>
<dbReference type="InterPro" id="IPR000291">
    <property type="entry name" value="D-Ala_lig_Van_CS"/>
</dbReference>
<keyword evidence="9 25" id="KW-0479">Metal-binding</keyword>
<gene>
    <name evidence="22" type="primary">ddl</name>
    <name evidence="28" type="ordered locus">UCYN_03780</name>
</gene>
<evidence type="ECO:0000256" key="5">
    <source>
        <dbReference type="ARBA" id="ARBA00010871"/>
    </source>
</evidence>
<dbReference type="AlphaFoldDB" id="D3ENR5"/>
<comment type="subcellular location">
    <subcellularLocation>
        <location evidence="3 22">Cytoplasm</location>
    </subcellularLocation>
</comment>
<dbReference type="PIRSF" id="PIRSF039102">
    <property type="entry name" value="Ddl/VanB"/>
    <property type="match status" value="1"/>
</dbReference>
<keyword evidence="14 22" id="KW-0573">Peptidoglycan synthesis</keyword>
<dbReference type="EC" id="6.3.2.4" evidence="6 22"/>
<dbReference type="FunFam" id="3.30.470.20:FF:000008">
    <property type="entry name" value="D-alanine--D-alanine ligase"/>
    <property type="match status" value="1"/>
</dbReference>
<evidence type="ECO:0000256" key="23">
    <source>
        <dbReference type="PIRSR" id="PIRSR039102-1"/>
    </source>
</evidence>
<evidence type="ECO:0000256" key="25">
    <source>
        <dbReference type="PIRSR" id="PIRSR039102-3"/>
    </source>
</evidence>
<evidence type="ECO:0000256" key="14">
    <source>
        <dbReference type="ARBA" id="ARBA00022984"/>
    </source>
</evidence>
<dbReference type="GO" id="GO:0046872">
    <property type="term" value="F:metal ion binding"/>
    <property type="evidence" value="ECO:0007669"/>
    <property type="project" value="UniProtKB-KW"/>
</dbReference>
<comment type="similarity">
    <text evidence="5 22">Belongs to the D-alanine--D-alanine ligase family.</text>
</comment>
<reference evidence="28 29" key="1">
    <citation type="journal article" date="2010" name="Nature">
        <title>Metabolic streamlining in an open-ocean nitrogen-fixing cyanobacterium.</title>
        <authorList>
            <person name="Tripp H.J."/>
            <person name="Bench S.R."/>
            <person name="Turk K.A."/>
            <person name="Foster R.A."/>
            <person name="Desany B.A."/>
            <person name="Niazi F."/>
            <person name="Affourtit J.P."/>
            <person name="Zehr J.P."/>
        </authorList>
    </citation>
    <scope>NUCLEOTIDE SEQUENCE [LARGE SCALE GENOMIC DNA]</scope>
    <source>
        <strain evidence="29">ALOHA</strain>
    </source>
</reference>
<evidence type="ECO:0000256" key="4">
    <source>
        <dbReference type="ARBA" id="ARBA00004752"/>
    </source>
</evidence>
<comment type="pathway">
    <text evidence="4 22">Cell wall biogenesis; peptidoglycan biosynthesis.</text>
</comment>
<feature type="binding site" evidence="25">
    <location>
        <position position="299"/>
    </location>
    <ligand>
        <name>Mg(2+)</name>
        <dbReference type="ChEBI" id="CHEBI:18420"/>
        <label>1</label>
    </ligand>
</feature>
<evidence type="ECO:0000256" key="2">
    <source>
        <dbReference type="ARBA" id="ARBA00003921"/>
    </source>
</evidence>
<dbReference type="GO" id="GO:0005524">
    <property type="term" value="F:ATP binding"/>
    <property type="evidence" value="ECO:0007669"/>
    <property type="project" value="UniProtKB-UniRule"/>
</dbReference>
<evidence type="ECO:0000313" key="29">
    <source>
        <dbReference type="Proteomes" id="UP000001405"/>
    </source>
</evidence>
<dbReference type="InterPro" id="IPR011127">
    <property type="entry name" value="Dala_Dala_lig_N"/>
</dbReference>
<evidence type="ECO:0000313" key="28">
    <source>
        <dbReference type="EMBL" id="ADB95115.1"/>
    </source>
</evidence>
<dbReference type="InterPro" id="IPR016185">
    <property type="entry name" value="PreATP-grasp_dom_sf"/>
</dbReference>
<dbReference type="NCBIfam" id="NF002528">
    <property type="entry name" value="PRK01966.1-4"/>
    <property type="match status" value="1"/>
</dbReference>
<feature type="active site" evidence="23">
    <location>
        <position position="189"/>
    </location>
</feature>
<evidence type="ECO:0000256" key="11">
    <source>
        <dbReference type="ARBA" id="ARBA00022840"/>
    </source>
</evidence>
<dbReference type="Gene3D" id="3.30.1490.20">
    <property type="entry name" value="ATP-grasp fold, A domain"/>
    <property type="match status" value="1"/>
</dbReference>
<comment type="catalytic activity">
    <reaction evidence="17 22">
        <text>2 D-alanine + ATP = D-alanyl-D-alanine + ADP + phosphate + H(+)</text>
        <dbReference type="Rhea" id="RHEA:11224"/>
        <dbReference type="ChEBI" id="CHEBI:15378"/>
        <dbReference type="ChEBI" id="CHEBI:30616"/>
        <dbReference type="ChEBI" id="CHEBI:43474"/>
        <dbReference type="ChEBI" id="CHEBI:57416"/>
        <dbReference type="ChEBI" id="CHEBI:57822"/>
        <dbReference type="ChEBI" id="CHEBI:456216"/>
        <dbReference type="EC" id="6.3.2.4"/>
    </reaction>
</comment>
<organism evidence="29">
    <name type="scientific">Atelocyanobacterium thalassa (isolate ALOHA)</name>
    <dbReference type="NCBI Taxonomy" id="1453429"/>
    <lineage>
        <taxon>Bacteria</taxon>
        <taxon>Bacillati</taxon>
        <taxon>Cyanobacteriota</taxon>
        <taxon>Cyanophyceae</taxon>
        <taxon>Oscillatoriophycideae</taxon>
        <taxon>Chroococcales</taxon>
        <taxon>Aphanothecaceae</taxon>
        <taxon>Candidatus Atelocyanobacterium</taxon>
        <taxon>Candidatus Atelocyanobacterium thalassae</taxon>
    </lineage>
</organism>
<sequence length="350" mass="39155">MKISIGLLFGGASEEHIVSINSARAILQALQIGNNLCKYNVIPIYIQRNGVWISGKIAEQVLQTKQALPLVLLKKEEKFQLWQFPTEVNQIDVWFPVLHGPNGEDGTIQGLLKMMQTPFVGTSVLGSAIGMDKIVMKTIFSQAGFPQVKYLTLEYSKLFSNAQYYSQLCNDIRTNLGYPCFIKPANLGSSVGVSKVSSHDELEIALKNAASYDNRIIIEEGIIARELECGVLGNDIPKASVVGEITFESDFYDYKAKYKDTSSKIHIPAQLPNHIIEKIQQMAINAFTTINGRGLSRVDFFYIEGTQKIFINEINSFPGFTESSMYPELWIKTGLEFHELVDKLIELALK</sequence>
<dbReference type="GO" id="GO:0009252">
    <property type="term" value="P:peptidoglycan biosynthetic process"/>
    <property type="evidence" value="ECO:0007669"/>
    <property type="project" value="UniProtKB-UniRule"/>
</dbReference>
<feature type="binding site" evidence="25">
    <location>
        <position position="313"/>
    </location>
    <ligand>
        <name>Mg(2+)</name>
        <dbReference type="ChEBI" id="CHEBI:18420"/>
        <label>2</label>
    </ligand>
</feature>
<dbReference type="SUPFAM" id="SSF56059">
    <property type="entry name" value="Glutathione synthetase ATP-binding domain-like"/>
    <property type="match status" value="1"/>
</dbReference>
<dbReference type="STRING" id="1453429.UCYN_03780"/>
<evidence type="ECO:0000256" key="17">
    <source>
        <dbReference type="ARBA" id="ARBA00047614"/>
    </source>
</evidence>
<dbReference type="FunFam" id="3.30.1490.20:FF:000007">
    <property type="entry name" value="D-alanine--D-alanine ligase"/>
    <property type="match status" value="1"/>
</dbReference>
<feature type="binding site" evidence="24">
    <location>
        <position position="133"/>
    </location>
    <ligand>
        <name>ATP</name>
        <dbReference type="ChEBI" id="CHEBI:30616"/>
    </ligand>
</feature>
<dbReference type="Proteomes" id="UP000001405">
    <property type="component" value="Chromosome"/>
</dbReference>
<evidence type="ECO:0000256" key="19">
    <source>
        <dbReference type="ARBA" id="ARBA00068427"/>
    </source>
</evidence>
<dbReference type="PANTHER" id="PTHR23132">
    <property type="entry name" value="D-ALANINE--D-ALANINE LIGASE"/>
    <property type="match status" value="1"/>
</dbReference>
<evidence type="ECO:0000256" key="12">
    <source>
        <dbReference type="ARBA" id="ARBA00022842"/>
    </source>
</evidence>
<dbReference type="HAMAP" id="MF_00047">
    <property type="entry name" value="Dala_Dala_lig"/>
    <property type="match status" value="1"/>
</dbReference>
<comment type="function">
    <text evidence="2 22">Cell wall formation.</text>
</comment>
<comment type="cofactor">
    <cofactor evidence="25">
        <name>Mg(2+)</name>
        <dbReference type="ChEBI" id="CHEBI:18420"/>
    </cofactor>
    <cofactor evidence="25">
        <name>Mn(2+)</name>
        <dbReference type="ChEBI" id="CHEBI:29035"/>
    </cofactor>
    <text evidence="25">Binds 2 magnesium or manganese ions per subunit.</text>
</comment>
<evidence type="ECO:0000256" key="26">
    <source>
        <dbReference type="PROSITE-ProRule" id="PRU00409"/>
    </source>
</evidence>
<dbReference type="NCBIfam" id="TIGR01205">
    <property type="entry name" value="D_ala_D_alaTIGR"/>
    <property type="match status" value="1"/>
</dbReference>
<comment type="cofactor">
    <cofactor evidence="1">
        <name>Mn(2+)</name>
        <dbReference type="ChEBI" id="CHEBI:29035"/>
    </cofactor>
</comment>
<feature type="binding site" evidence="25">
    <location>
        <position position="315"/>
    </location>
    <ligand>
        <name>Mg(2+)</name>
        <dbReference type="ChEBI" id="CHEBI:18420"/>
        <label>2</label>
    </ligand>
</feature>
<dbReference type="PROSITE" id="PS00843">
    <property type="entry name" value="DALA_DALA_LIGASE_1"/>
    <property type="match status" value="1"/>
</dbReference>
<dbReference type="SUPFAM" id="SSF52440">
    <property type="entry name" value="PreATP-grasp domain"/>
    <property type="match status" value="1"/>
</dbReference>
<feature type="binding site" evidence="25">
    <location>
        <position position="313"/>
    </location>
    <ligand>
        <name>Mg(2+)</name>
        <dbReference type="ChEBI" id="CHEBI:18420"/>
        <label>1</label>
    </ligand>
</feature>
<dbReference type="GO" id="GO:0071555">
    <property type="term" value="P:cell wall organization"/>
    <property type="evidence" value="ECO:0007669"/>
    <property type="project" value="UniProtKB-KW"/>
</dbReference>
<protein>
    <recommendedName>
        <fullName evidence="19 22">D-alanine--D-alanine ligase</fullName>
        <ecNumber evidence="6 22">6.3.2.4</ecNumber>
    </recommendedName>
    <alternativeName>
        <fullName evidence="21 22">D-Ala-D-Ala ligase</fullName>
    </alternativeName>
    <alternativeName>
        <fullName evidence="20 22">D-alanylalanine synthetase</fullName>
    </alternativeName>
</protein>
<dbReference type="KEGG" id="cyu:UCYN_03780"/>
<dbReference type="InterPro" id="IPR013815">
    <property type="entry name" value="ATP_grasp_subdomain_1"/>
</dbReference>
<keyword evidence="16 22" id="KW-0961">Cell wall biogenesis/degradation</keyword>
<keyword evidence="13 22" id="KW-0133">Cell shape</keyword>
<feature type="binding site" evidence="24">
    <location>
        <begin position="189"/>
        <end position="190"/>
    </location>
    <ligand>
        <name>ATP</name>
        <dbReference type="ChEBI" id="CHEBI:30616"/>
    </ligand>
</feature>
<keyword evidence="8 22" id="KW-0436">Ligase</keyword>
<dbReference type="InterPro" id="IPR005905">
    <property type="entry name" value="D_ala_D_ala"/>
</dbReference>
<keyword evidence="12 25" id="KW-0460">Magnesium</keyword>
<evidence type="ECO:0000256" key="24">
    <source>
        <dbReference type="PIRSR" id="PIRSR039102-2"/>
    </source>
</evidence>
<dbReference type="Gene3D" id="3.40.50.20">
    <property type="match status" value="1"/>
</dbReference>
<evidence type="ECO:0000256" key="7">
    <source>
        <dbReference type="ARBA" id="ARBA00022490"/>
    </source>
</evidence>
<dbReference type="EMBL" id="CP001842">
    <property type="protein sequence ID" value="ADB95115.1"/>
    <property type="molecule type" value="Genomic_DNA"/>
</dbReference>
<keyword evidence="15 25" id="KW-0464">Manganese</keyword>